<keyword evidence="3" id="KW-1185">Reference proteome</keyword>
<feature type="compositionally biased region" description="Acidic residues" evidence="1">
    <location>
        <begin position="428"/>
        <end position="444"/>
    </location>
</feature>
<feature type="region of interest" description="Disordered" evidence="1">
    <location>
        <begin position="327"/>
        <end position="359"/>
    </location>
</feature>
<feature type="compositionally biased region" description="Low complexity" evidence="1">
    <location>
        <begin position="214"/>
        <end position="242"/>
    </location>
</feature>
<dbReference type="AlphaFoldDB" id="A8NUV2"/>
<organism evidence="2 3">
    <name type="scientific">Coprinopsis cinerea (strain Okayama-7 / 130 / ATCC MYA-4618 / FGSC 9003)</name>
    <name type="common">Inky cap fungus</name>
    <name type="synonym">Hormographiella aspergillata</name>
    <dbReference type="NCBI Taxonomy" id="240176"/>
    <lineage>
        <taxon>Eukaryota</taxon>
        <taxon>Fungi</taxon>
        <taxon>Dikarya</taxon>
        <taxon>Basidiomycota</taxon>
        <taxon>Agaricomycotina</taxon>
        <taxon>Agaricomycetes</taxon>
        <taxon>Agaricomycetidae</taxon>
        <taxon>Agaricales</taxon>
        <taxon>Agaricineae</taxon>
        <taxon>Psathyrellaceae</taxon>
        <taxon>Coprinopsis</taxon>
    </lineage>
</organism>
<comment type="caution">
    <text evidence="2">The sequence shown here is derived from an EMBL/GenBank/DDBJ whole genome shotgun (WGS) entry which is preliminary data.</text>
</comment>
<feature type="compositionally biased region" description="Low complexity" evidence="1">
    <location>
        <begin position="472"/>
        <end position="485"/>
    </location>
</feature>
<feature type="compositionally biased region" description="Basic and acidic residues" evidence="1">
    <location>
        <begin position="24"/>
        <end position="44"/>
    </location>
</feature>
<evidence type="ECO:0000256" key="1">
    <source>
        <dbReference type="SAM" id="MobiDB-lite"/>
    </source>
</evidence>
<protein>
    <submittedName>
        <fullName evidence="2">Uncharacterized protein</fullName>
    </submittedName>
</protein>
<feature type="region of interest" description="Disordered" evidence="1">
    <location>
        <begin position="399"/>
        <end position="518"/>
    </location>
</feature>
<feature type="region of interest" description="Disordered" evidence="1">
    <location>
        <begin position="203"/>
        <end position="297"/>
    </location>
</feature>
<feature type="compositionally biased region" description="Low complexity" evidence="1">
    <location>
        <begin position="271"/>
        <end position="280"/>
    </location>
</feature>
<dbReference type="KEGG" id="cci:CC1G_10035"/>
<dbReference type="VEuPathDB" id="FungiDB:CC1G_10035"/>
<dbReference type="HOGENOM" id="CLU_489162_0_0_1"/>
<feature type="region of interest" description="Disordered" evidence="1">
    <location>
        <begin position="20"/>
        <end position="44"/>
    </location>
</feature>
<dbReference type="Proteomes" id="UP000001861">
    <property type="component" value="Unassembled WGS sequence"/>
</dbReference>
<dbReference type="EMBL" id="AACS02000004">
    <property type="protein sequence ID" value="EAU85249.2"/>
    <property type="molecule type" value="Genomic_DNA"/>
</dbReference>
<feature type="compositionally biased region" description="Low complexity" evidence="1">
    <location>
        <begin position="327"/>
        <end position="343"/>
    </location>
</feature>
<feature type="compositionally biased region" description="Low complexity" evidence="1">
    <location>
        <begin position="415"/>
        <end position="427"/>
    </location>
</feature>
<proteinExistence type="predicted"/>
<accession>A8NUV2</accession>
<dbReference type="InParanoid" id="A8NUV2"/>
<feature type="compositionally biased region" description="Basic and acidic residues" evidence="1">
    <location>
        <begin position="117"/>
        <end position="142"/>
    </location>
</feature>
<dbReference type="RefSeq" id="XP_001836541.2">
    <property type="nucleotide sequence ID" value="XM_001836489.2"/>
</dbReference>
<sequence length="557" mass="62328">MPLPEFLVLVCKGLSTLQLGSSSDLEKGTADFHIPGDTETRGQHPVEEHELAVLEPPVPSTNLQFQGAGAVGELDASEIYQKSETGRNSASTKNTPSPTYPHSYTSATRNTNQDNDYDLHDYSQRDDHSNDPRTKMVNDKLNPHSYPFYVTTTTTTTSSSSTNINSDSTNSFNFNVAPTSPDPLLLHASWSSQLFSGTGSSFVTSTPATHIRGSTSTSTSNTTRHKPSGSSSSLFSQYSSTSRVGPYDKPDIRKSRSSRSIASRRERERSSSSAQQPQRGARSRPRKPAVPPPTVCPFFSNSVLENAEITRILWRRRLEVARRLAAQRRVASSTSSSSATRNSAEVKNQSQPTAKPELRNKASYLRTMHYIEEVRWEIPSEMEQYLFLLKLQEKERRREERERRSCQWTKGTRQGSSSESSSSGSGSYEEEEGEGSEDSQEEELERERRHAAADPYTRTHTRARARDNGTYRSRASTGTTSSQSSSDDDQRDHEATHTRRDRGSHYHPHRQHDDDSYAYPIVDDRDTQECDDLDYTLFKQLLTVNAAGKGGRRGMFA</sequence>
<reference evidence="2 3" key="1">
    <citation type="journal article" date="2010" name="Proc. Natl. Acad. Sci. U.S.A.">
        <title>Insights into evolution of multicellular fungi from the assembled chromosomes of the mushroom Coprinopsis cinerea (Coprinus cinereus).</title>
        <authorList>
            <person name="Stajich J.E."/>
            <person name="Wilke S.K."/>
            <person name="Ahren D."/>
            <person name="Au C.H."/>
            <person name="Birren B.W."/>
            <person name="Borodovsky M."/>
            <person name="Burns C."/>
            <person name="Canback B."/>
            <person name="Casselton L.A."/>
            <person name="Cheng C.K."/>
            <person name="Deng J."/>
            <person name="Dietrich F.S."/>
            <person name="Fargo D.C."/>
            <person name="Farman M.L."/>
            <person name="Gathman A.C."/>
            <person name="Goldberg J."/>
            <person name="Guigo R."/>
            <person name="Hoegger P.J."/>
            <person name="Hooker J.B."/>
            <person name="Huggins A."/>
            <person name="James T.Y."/>
            <person name="Kamada T."/>
            <person name="Kilaru S."/>
            <person name="Kodira C."/>
            <person name="Kues U."/>
            <person name="Kupfer D."/>
            <person name="Kwan H.S."/>
            <person name="Lomsadze A."/>
            <person name="Li W."/>
            <person name="Lilly W.W."/>
            <person name="Ma L.J."/>
            <person name="Mackey A.J."/>
            <person name="Manning G."/>
            <person name="Martin F."/>
            <person name="Muraguchi H."/>
            <person name="Natvig D.O."/>
            <person name="Palmerini H."/>
            <person name="Ramesh M.A."/>
            <person name="Rehmeyer C.J."/>
            <person name="Roe B.A."/>
            <person name="Shenoy N."/>
            <person name="Stanke M."/>
            <person name="Ter-Hovhannisyan V."/>
            <person name="Tunlid A."/>
            <person name="Velagapudi R."/>
            <person name="Vision T.J."/>
            <person name="Zeng Q."/>
            <person name="Zolan M.E."/>
            <person name="Pukkila P.J."/>
        </authorList>
    </citation>
    <scope>NUCLEOTIDE SEQUENCE [LARGE SCALE GENOMIC DNA]</scope>
    <source>
        <strain evidence="3">Okayama-7 / 130 / ATCC MYA-4618 / FGSC 9003</strain>
    </source>
</reference>
<feature type="region of interest" description="Disordered" evidence="1">
    <location>
        <begin position="83"/>
        <end position="144"/>
    </location>
</feature>
<evidence type="ECO:0000313" key="2">
    <source>
        <dbReference type="EMBL" id="EAU85249.2"/>
    </source>
</evidence>
<name>A8NUV2_COPC7</name>
<feature type="compositionally biased region" description="Polar residues" evidence="1">
    <location>
        <begin position="83"/>
        <end position="114"/>
    </location>
</feature>
<dbReference type="GeneID" id="6013087"/>
<evidence type="ECO:0000313" key="3">
    <source>
        <dbReference type="Proteomes" id="UP000001861"/>
    </source>
</evidence>
<feature type="compositionally biased region" description="Basic and acidic residues" evidence="1">
    <location>
        <begin position="488"/>
        <end position="504"/>
    </location>
</feature>
<gene>
    <name evidence="2" type="ORF">CC1G_10035</name>
</gene>
<dbReference type="OrthoDB" id="3025950at2759"/>
<dbReference type="OMA" id="DAGFHEI"/>